<protein>
    <submittedName>
        <fullName evidence="1">Uncharacterized protein</fullName>
    </submittedName>
</protein>
<dbReference type="AlphaFoldDB" id="A0A170U9Y7"/>
<sequence>RKRCEKCGSSHESEECATSELKCVNCGLTSHGSTNQDLCPTYKKEKTIKQIMADSNVSYMEAKKFLNYNSFAALTDKAPVLDDFNEFPLLHKNNKTDKSISNRVFASTSSFKRTIKRNRIVSPPSTPGFKKIDSELFFSQAVP</sequence>
<proteinExistence type="predicted"/>
<accession>A0A170U9Y7</accession>
<dbReference type="EMBL" id="GEMB01007730">
    <property type="protein sequence ID" value="JAR95716.1"/>
    <property type="molecule type" value="Transcribed_RNA"/>
</dbReference>
<feature type="non-terminal residue" evidence="1">
    <location>
        <position position="1"/>
    </location>
</feature>
<reference evidence="1" key="2">
    <citation type="journal article" date="2017" name="J. Med. Entomol.">
        <title>Transcriptome Analysis of the Triatoma infestans (Hemiptera: Reduviidae) Integument.</title>
        <authorList>
            <person name="Calderon-Fernandez G.M."/>
            <person name="Moriconi D.E."/>
            <person name="Dulbecco A.B."/>
            <person name="Juarez M.P."/>
        </authorList>
    </citation>
    <scope>NUCLEOTIDE SEQUENCE</scope>
    <source>
        <strain evidence="1">Int1</strain>
        <tissue evidence="1">Integument</tissue>
    </source>
</reference>
<name>A0A170U9Y7_TRIIF</name>
<feature type="non-terminal residue" evidence="1">
    <location>
        <position position="143"/>
    </location>
</feature>
<reference evidence="1" key="1">
    <citation type="submission" date="2016-04" db="EMBL/GenBank/DDBJ databases">
        <authorList>
            <person name="Calderon-Fernandez G.M.Sr."/>
        </authorList>
    </citation>
    <scope>NUCLEOTIDE SEQUENCE</scope>
    <source>
        <strain evidence="1">Int1</strain>
        <tissue evidence="1">Integument</tissue>
    </source>
</reference>
<organism evidence="1">
    <name type="scientific">Triatoma infestans</name>
    <name type="common">Assassin bug</name>
    <dbReference type="NCBI Taxonomy" id="30076"/>
    <lineage>
        <taxon>Eukaryota</taxon>
        <taxon>Metazoa</taxon>
        <taxon>Ecdysozoa</taxon>
        <taxon>Arthropoda</taxon>
        <taxon>Hexapoda</taxon>
        <taxon>Insecta</taxon>
        <taxon>Pterygota</taxon>
        <taxon>Neoptera</taxon>
        <taxon>Paraneoptera</taxon>
        <taxon>Hemiptera</taxon>
        <taxon>Heteroptera</taxon>
        <taxon>Panheteroptera</taxon>
        <taxon>Cimicomorpha</taxon>
        <taxon>Reduviidae</taxon>
        <taxon>Triatominae</taxon>
        <taxon>Triatoma</taxon>
    </lineage>
</organism>
<evidence type="ECO:0000313" key="1">
    <source>
        <dbReference type="EMBL" id="JAR95716.1"/>
    </source>
</evidence>